<protein>
    <recommendedName>
        <fullName evidence="3">Ribosomal protein S14</fullName>
    </recommendedName>
</protein>
<name>A0ABD1M5H9_9FABA</name>
<evidence type="ECO:0008006" key="3">
    <source>
        <dbReference type="Google" id="ProtNLM"/>
    </source>
</evidence>
<dbReference type="Proteomes" id="UP001603857">
    <property type="component" value="Unassembled WGS sequence"/>
</dbReference>
<accession>A0ABD1M5H9</accession>
<evidence type="ECO:0000313" key="2">
    <source>
        <dbReference type="Proteomes" id="UP001603857"/>
    </source>
</evidence>
<organism evidence="1 2">
    <name type="scientific">Flemingia macrophylla</name>
    <dbReference type="NCBI Taxonomy" id="520843"/>
    <lineage>
        <taxon>Eukaryota</taxon>
        <taxon>Viridiplantae</taxon>
        <taxon>Streptophyta</taxon>
        <taxon>Embryophyta</taxon>
        <taxon>Tracheophyta</taxon>
        <taxon>Spermatophyta</taxon>
        <taxon>Magnoliopsida</taxon>
        <taxon>eudicotyledons</taxon>
        <taxon>Gunneridae</taxon>
        <taxon>Pentapetalae</taxon>
        <taxon>rosids</taxon>
        <taxon>fabids</taxon>
        <taxon>Fabales</taxon>
        <taxon>Fabaceae</taxon>
        <taxon>Papilionoideae</taxon>
        <taxon>50 kb inversion clade</taxon>
        <taxon>NPAAA clade</taxon>
        <taxon>indigoferoid/millettioid clade</taxon>
        <taxon>Phaseoleae</taxon>
        <taxon>Flemingia</taxon>
    </lineage>
</organism>
<dbReference type="EMBL" id="JBGMDY010000006">
    <property type="protein sequence ID" value="KAL2331018.1"/>
    <property type="molecule type" value="Genomic_DNA"/>
</dbReference>
<evidence type="ECO:0000313" key="1">
    <source>
        <dbReference type="EMBL" id="KAL2331018.1"/>
    </source>
</evidence>
<dbReference type="AlphaFoldDB" id="A0ABD1M5H9"/>
<gene>
    <name evidence="1" type="ORF">Fmac_018599</name>
</gene>
<proteinExistence type="predicted"/>
<comment type="caution">
    <text evidence="1">The sequence shown here is derived from an EMBL/GenBank/DDBJ whole genome shotgun (WGS) entry which is preliminary data.</text>
</comment>
<reference evidence="1 2" key="1">
    <citation type="submission" date="2024-08" db="EMBL/GenBank/DDBJ databases">
        <title>Insights into the chromosomal genome structure of Flemingia macrophylla.</title>
        <authorList>
            <person name="Ding Y."/>
            <person name="Zhao Y."/>
            <person name="Bi W."/>
            <person name="Wu M."/>
            <person name="Zhao G."/>
            <person name="Gong Y."/>
            <person name="Li W."/>
            <person name="Zhang P."/>
        </authorList>
    </citation>
    <scope>NUCLEOTIDE SEQUENCE [LARGE SCALE GENOMIC DNA]</scope>
    <source>
        <strain evidence="1">DYQJB</strain>
        <tissue evidence="1">Leaf</tissue>
    </source>
</reference>
<keyword evidence="2" id="KW-1185">Reference proteome</keyword>
<sequence length="87" mass="10387">MTLWPSKMRRWKEAVKREFHRKRPKASKNDFHHRLNYLNTAAKALADDVACLQKKKFILKVFIFIKSWDVCELYAPTSRAFTVIFLS</sequence>